<feature type="transmembrane region" description="Helical" evidence="1">
    <location>
        <begin position="296"/>
        <end position="321"/>
    </location>
</feature>
<proteinExistence type="predicted"/>
<dbReference type="InterPro" id="IPR047710">
    <property type="entry name" value="Transpos_IS5-like"/>
</dbReference>
<dbReference type="InterPro" id="IPR025668">
    <property type="entry name" value="Tnp_DDE_dom"/>
</dbReference>
<organism evidence="3">
    <name type="scientific">marine sediment metagenome</name>
    <dbReference type="NCBI Taxonomy" id="412755"/>
    <lineage>
        <taxon>unclassified sequences</taxon>
        <taxon>metagenomes</taxon>
        <taxon>ecological metagenomes</taxon>
    </lineage>
</organism>
<comment type="caution">
    <text evidence="3">The sequence shown here is derived from an EMBL/GenBank/DDBJ whole genome shotgun (WGS) entry which is preliminary data.</text>
</comment>
<dbReference type="NCBIfam" id="NF033578">
    <property type="entry name" value="transpos_IS5_1"/>
    <property type="match status" value="1"/>
</dbReference>
<feature type="non-terminal residue" evidence="3">
    <location>
        <position position="1"/>
    </location>
</feature>
<feature type="domain" description="Transposase DDE" evidence="2">
    <location>
        <begin position="212"/>
        <end position="308"/>
    </location>
</feature>
<evidence type="ECO:0000256" key="1">
    <source>
        <dbReference type="SAM" id="Phobius"/>
    </source>
</evidence>
<reference evidence="3" key="1">
    <citation type="journal article" date="2015" name="Nature">
        <title>Complex archaea that bridge the gap between prokaryotes and eukaryotes.</title>
        <authorList>
            <person name="Spang A."/>
            <person name="Saw J.H."/>
            <person name="Jorgensen S.L."/>
            <person name="Zaremba-Niedzwiedzka K."/>
            <person name="Martijn J."/>
            <person name="Lind A.E."/>
            <person name="van Eijk R."/>
            <person name="Schleper C."/>
            <person name="Guy L."/>
            <person name="Ettema T.J."/>
        </authorList>
    </citation>
    <scope>NUCLEOTIDE SEQUENCE</scope>
</reference>
<protein>
    <recommendedName>
        <fullName evidence="2">Transposase DDE domain-containing protein</fullName>
    </recommendedName>
</protein>
<evidence type="ECO:0000259" key="2">
    <source>
        <dbReference type="Pfam" id="PF13586"/>
    </source>
</evidence>
<dbReference type="EMBL" id="LAZR01056944">
    <property type="protein sequence ID" value="KKK73094.1"/>
    <property type="molecule type" value="Genomic_DNA"/>
</dbReference>
<dbReference type="Pfam" id="PF13586">
    <property type="entry name" value="DDE_Tnp_1_2"/>
    <property type="match status" value="1"/>
</dbReference>
<keyword evidence="1" id="KW-0812">Transmembrane</keyword>
<keyword evidence="1" id="KW-1133">Transmembrane helix</keyword>
<keyword evidence="1" id="KW-0472">Membrane</keyword>
<evidence type="ECO:0000313" key="3">
    <source>
        <dbReference type="EMBL" id="KKK73094.1"/>
    </source>
</evidence>
<dbReference type="PANTHER" id="PTHR33803:SF3">
    <property type="entry name" value="BLL1974 PROTEIN"/>
    <property type="match status" value="1"/>
</dbReference>
<name>A0A0F9A3C1_9ZZZZ</name>
<dbReference type="PANTHER" id="PTHR33803">
    <property type="entry name" value="IS1478 TRANSPOSASE"/>
    <property type="match status" value="1"/>
</dbReference>
<dbReference type="AlphaFoldDB" id="A0A0F9A3C1"/>
<gene>
    <name evidence="3" type="ORF">LCGC14_2897280</name>
</gene>
<accession>A0A0F9A3C1</accession>
<sequence length="347" mass="40154">DDKPSNNGKLIVDATCTPADITYPTDLKLLNDAREKTEEIIDAMHAPFVGKKRKPRSYRQKARKDYLAIAKQKKPGYRKIRKGIGKQLRYLKRNLKTIAKRVEEGLLCVLSKRMYRNLLVIGELYRQQLSMYEQYSNTTSDRIVSISQPHVRPIVRGKAKSNVEFGAKISVSLVNGFSFVDRISWDNYNESSDLISQIESYRDRFGYYPESVHADQIYRTRKNRRYCKEKGIRLSGPPLGRPKQATEANASELRQDRRMHRQDEIDRIAIEGKFGQGKRRFSLSLIMAKLSATSEAVIAVSFIVMNLERILSILLYFLLCFCKRWRISLRVCVAGARNQDWNMQMVA</sequence>